<dbReference type="InterPro" id="IPR002110">
    <property type="entry name" value="Ankyrin_rpt"/>
</dbReference>
<feature type="repeat" description="ANK" evidence="3">
    <location>
        <begin position="146"/>
        <end position="178"/>
    </location>
</feature>
<organism evidence="6 7">
    <name type="scientific">Durusdinium trenchii</name>
    <dbReference type="NCBI Taxonomy" id="1381693"/>
    <lineage>
        <taxon>Eukaryota</taxon>
        <taxon>Sar</taxon>
        <taxon>Alveolata</taxon>
        <taxon>Dinophyceae</taxon>
        <taxon>Suessiales</taxon>
        <taxon>Symbiodiniaceae</taxon>
        <taxon>Durusdinium</taxon>
    </lineage>
</organism>
<sequence length="783" mass="85783">MGSSLPCKLLCDKALIIAAPPSLCVKAEEEVLPGPVRHKARQKAPHATVDPEHFLGPHVRPFEGHHTGQLSEPEDPLVAALRHGDLDGVKTCLGGDASRGANRRSSRQQTPLMLAASAALPGDDHVRELCELLLDAQAEVEAIDEKGWTPLMHACSSNNVSTVELLLERGASIHRCDYEGRSCLMLAFIGSEDLKLLKSLVELKASVESRDAKGWSLLFYACEQQNLHVIRWLCNKFQADLETRALDGLTPADILKRQGLGQAHRWLGARRRPEMEYLLIDLGLMNEDGHPLPLESEPNVGSRRRSSKSQKGESGESRRSSKVSVGSDPRHGESRRSSKVSIGSDPKHHGQHRRMSKGSDASHLSSRRSSKGAFAPEHLEETDCTAVVTVHVAADGRQTRDVFIPEPAKPNVAGLHDEEEVMNRLMGVGHALALRLNAQASKALPPITQLEVFSDGEGWTVTERRRSNSHRPKRTGAAGSPRTEPALHWENGNAPLETQPFAKTLLEPTPLMQIPTSLADVVKMAAAKAKANGGKLVQDQDVVEEDAGPPEAAEGTAGGGVEMDGSKKPSGQSMKGKTVTNWLNHTLGQATHKLDNGVVASAAAKQAQGLAHFGIDHAALERLGLDHQAADRVYRAMFVYSQGLHAVLQEAVGRAKNSWSALLVLWRAFQAVLEQAGQGDEHGSESLAALVQRGNEEEKERVEGQFRDQINALQSQVERLTRELRASKDELQRVKEDEMRMRNECEKYKTDFEATEKHYEVELKKRGDAEVRPWRGPSRVVDD</sequence>
<accession>A0ABP0PPN0</accession>
<dbReference type="PROSITE" id="PS50088">
    <property type="entry name" value="ANK_REPEAT"/>
    <property type="match status" value="1"/>
</dbReference>
<evidence type="ECO:0000256" key="5">
    <source>
        <dbReference type="SAM" id="MobiDB-lite"/>
    </source>
</evidence>
<dbReference type="SUPFAM" id="SSF48403">
    <property type="entry name" value="Ankyrin repeat"/>
    <property type="match status" value="1"/>
</dbReference>
<dbReference type="PANTHER" id="PTHR24198">
    <property type="entry name" value="ANKYRIN REPEAT AND PROTEIN KINASE DOMAIN-CONTAINING PROTEIN"/>
    <property type="match status" value="1"/>
</dbReference>
<keyword evidence="4" id="KW-0175">Coiled coil</keyword>
<feature type="region of interest" description="Disordered" evidence="5">
    <location>
        <begin position="289"/>
        <end position="378"/>
    </location>
</feature>
<dbReference type="InterPro" id="IPR036770">
    <property type="entry name" value="Ankyrin_rpt-contain_sf"/>
</dbReference>
<evidence type="ECO:0000256" key="2">
    <source>
        <dbReference type="ARBA" id="ARBA00023043"/>
    </source>
</evidence>
<dbReference type="EMBL" id="CAXAMN010023428">
    <property type="protein sequence ID" value="CAK9077511.1"/>
    <property type="molecule type" value="Genomic_DNA"/>
</dbReference>
<feature type="region of interest" description="Disordered" evidence="5">
    <location>
        <begin position="463"/>
        <end position="494"/>
    </location>
</feature>
<evidence type="ECO:0000256" key="4">
    <source>
        <dbReference type="SAM" id="Coils"/>
    </source>
</evidence>
<dbReference type="Gene3D" id="1.25.40.20">
    <property type="entry name" value="Ankyrin repeat-containing domain"/>
    <property type="match status" value="1"/>
</dbReference>
<evidence type="ECO:0000256" key="1">
    <source>
        <dbReference type="ARBA" id="ARBA00022737"/>
    </source>
</evidence>
<dbReference type="Pfam" id="PF12796">
    <property type="entry name" value="Ank_2"/>
    <property type="match status" value="1"/>
</dbReference>
<keyword evidence="1" id="KW-0677">Repeat</keyword>
<comment type="caution">
    <text evidence="6">The sequence shown here is derived from an EMBL/GenBank/DDBJ whole genome shotgun (WGS) entry which is preliminary data.</text>
</comment>
<dbReference type="PROSITE" id="PS50297">
    <property type="entry name" value="ANK_REP_REGION"/>
    <property type="match status" value="1"/>
</dbReference>
<evidence type="ECO:0000313" key="6">
    <source>
        <dbReference type="EMBL" id="CAK9077511.1"/>
    </source>
</evidence>
<dbReference type="Pfam" id="PF13637">
    <property type="entry name" value="Ank_4"/>
    <property type="match status" value="1"/>
</dbReference>
<name>A0ABP0PPN0_9DINO</name>
<keyword evidence="2 3" id="KW-0040">ANK repeat</keyword>
<gene>
    <name evidence="6" type="ORF">CCMP2556_LOCUS38221</name>
</gene>
<dbReference type="PANTHER" id="PTHR24198:SF165">
    <property type="entry name" value="ANKYRIN REPEAT-CONTAINING PROTEIN-RELATED"/>
    <property type="match status" value="1"/>
</dbReference>
<feature type="compositionally biased region" description="Basic and acidic residues" evidence="5">
    <location>
        <begin position="310"/>
        <end position="319"/>
    </location>
</feature>
<feature type="region of interest" description="Disordered" evidence="5">
    <location>
        <begin position="541"/>
        <end position="577"/>
    </location>
</feature>
<evidence type="ECO:0000313" key="7">
    <source>
        <dbReference type="Proteomes" id="UP001642484"/>
    </source>
</evidence>
<keyword evidence="7" id="KW-1185">Reference proteome</keyword>
<reference evidence="6 7" key="1">
    <citation type="submission" date="2024-02" db="EMBL/GenBank/DDBJ databases">
        <authorList>
            <person name="Chen Y."/>
            <person name="Shah S."/>
            <person name="Dougan E. K."/>
            <person name="Thang M."/>
            <person name="Chan C."/>
        </authorList>
    </citation>
    <scope>NUCLEOTIDE SEQUENCE [LARGE SCALE GENOMIC DNA]</scope>
</reference>
<proteinExistence type="predicted"/>
<protein>
    <submittedName>
        <fullName evidence="6">Uncharacterized protein</fullName>
    </submittedName>
</protein>
<evidence type="ECO:0000256" key="3">
    <source>
        <dbReference type="PROSITE-ProRule" id="PRU00023"/>
    </source>
</evidence>
<dbReference type="SMART" id="SM00248">
    <property type="entry name" value="ANK"/>
    <property type="match status" value="4"/>
</dbReference>
<feature type="coiled-coil region" evidence="4">
    <location>
        <begin position="703"/>
        <end position="751"/>
    </location>
</feature>
<dbReference type="Proteomes" id="UP001642484">
    <property type="component" value="Unassembled WGS sequence"/>
</dbReference>